<name>A0A146L6G5_LYGHE</name>
<organism evidence="2">
    <name type="scientific">Lygus hesperus</name>
    <name type="common">Western plant bug</name>
    <dbReference type="NCBI Taxonomy" id="30085"/>
    <lineage>
        <taxon>Eukaryota</taxon>
        <taxon>Metazoa</taxon>
        <taxon>Ecdysozoa</taxon>
        <taxon>Arthropoda</taxon>
        <taxon>Hexapoda</taxon>
        <taxon>Insecta</taxon>
        <taxon>Pterygota</taxon>
        <taxon>Neoptera</taxon>
        <taxon>Paraneoptera</taxon>
        <taxon>Hemiptera</taxon>
        <taxon>Heteroptera</taxon>
        <taxon>Panheteroptera</taxon>
        <taxon>Cimicomorpha</taxon>
        <taxon>Miridae</taxon>
        <taxon>Mirini</taxon>
        <taxon>Lygus</taxon>
    </lineage>
</organism>
<evidence type="ECO:0000313" key="2">
    <source>
        <dbReference type="EMBL" id="JAQ04034.1"/>
    </source>
</evidence>
<protein>
    <submittedName>
        <fullName evidence="2">Uncharacterized protein</fullName>
    </submittedName>
</protein>
<dbReference type="AlphaFoldDB" id="A0A146L6G5"/>
<dbReference type="EMBL" id="GDHC01018209">
    <property type="protein sequence ID" value="JAQ00420.1"/>
    <property type="molecule type" value="Transcribed_RNA"/>
</dbReference>
<accession>A0A146L6G5</accession>
<dbReference type="EMBL" id="GDHC01014595">
    <property type="protein sequence ID" value="JAQ04034.1"/>
    <property type="molecule type" value="Transcribed_RNA"/>
</dbReference>
<sequence length="138" mass="16051">MIEKHYKNHSFSTGYWDDKFERSQDGMCLQQSMTLLLRNLPTSDRDAEAMQDGIVRTTRNALTTALQAAERKFVCHDERRLLQALVSGSVLAHYKLTQRSLQYCDFHPSLRTFLDHVLHIALQFPSLYALHEGYLQYS</sequence>
<gene>
    <name evidence="2" type="ORF">g.9452</name>
    <name evidence="1" type="ORF">g.9453</name>
</gene>
<evidence type="ECO:0000313" key="1">
    <source>
        <dbReference type="EMBL" id="JAQ00420.1"/>
    </source>
</evidence>
<proteinExistence type="predicted"/>
<reference evidence="2" key="1">
    <citation type="journal article" date="2016" name="Gigascience">
        <title>De novo construction of an expanded transcriptome assembly for the western tarnished plant bug, Lygus hesperus.</title>
        <authorList>
            <person name="Tassone E.E."/>
            <person name="Geib S.M."/>
            <person name="Hall B."/>
            <person name="Fabrick J.A."/>
            <person name="Brent C.S."/>
            <person name="Hull J.J."/>
        </authorList>
    </citation>
    <scope>NUCLEOTIDE SEQUENCE</scope>
</reference>